<evidence type="ECO:0000259" key="4">
    <source>
        <dbReference type="PROSITE" id="PS50862"/>
    </source>
</evidence>
<dbReference type="PANTHER" id="PTHR42918">
    <property type="entry name" value="LYSYL-TRNA SYNTHETASE"/>
    <property type="match status" value="1"/>
</dbReference>
<dbReference type="InterPro" id="IPR006195">
    <property type="entry name" value="aa-tRNA-synth_II"/>
</dbReference>
<dbReference type="InterPro" id="IPR045864">
    <property type="entry name" value="aa-tRNA-synth_II/BPL/LPL"/>
</dbReference>
<evidence type="ECO:0000256" key="3">
    <source>
        <dbReference type="ARBA" id="ARBA00022840"/>
    </source>
</evidence>
<evidence type="ECO:0000256" key="2">
    <source>
        <dbReference type="ARBA" id="ARBA00022741"/>
    </source>
</evidence>
<keyword evidence="2" id="KW-0547">Nucleotide-binding</keyword>
<dbReference type="NCBIfam" id="TIGR00462">
    <property type="entry name" value="genX"/>
    <property type="match status" value="1"/>
</dbReference>
<proteinExistence type="predicted"/>
<dbReference type="EMBL" id="JAPUBN010000011">
    <property type="protein sequence ID" value="MCZ2720847.1"/>
    <property type="molecule type" value="Genomic_DNA"/>
</dbReference>
<keyword evidence="6" id="KW-1185">Reference proteome</keyword>
<dbReference type="NCBIfam" id="NF006828">
    <property type="entry name" value="PRK09350.1"/>
    <property type="match status" value="1"/>
</dbReference>
<dbReference type="RefSeq" id="WP_269123058.1">
    <property type="nucleotide sequence ID" value="NZ_JAPUBN010000011.1"/>
</dbReference>
<dbReference type="Pfam" id="PF00152">
    <property type="entry name" value="tRNA-synt_2"/>
    <property type="match status" value="1"/>
</dbReference>
<gene>
    <name evidence="5" type="primary">epmA</name>
    <name evidence="5" type="ORF">O1D97_04110</name>
</gene>
<name>A0ABT4JR61_9GAMM</name>
<evidence type="ECO:0000313" key="5">
    <source>
        <dbReference type="EMBL" id="MCZ2720847.1"/>
    </source>
</evidence>
<dbReference type="InterPro" id="IPR004525">
    <property type="entry name" value="EpmA"/>
</dbReference>
<dbReference type="Gene3D" id="3.30.930.10">
    <property type="entry name" value="Bira Bifunctional Protein, Domain 2"/>
    <property type="match status" value="1"/>
</dbReference>
<accession>A0ABT4JR61</accession>
<dbReference type="Proteomes" id="UP001149719">
    <property type="component" value="Unassembled WGS sequence"/>
</dbReference>
<evidence type="ECO:0000313" key="6">
    <source>
        <dbReference type="Proteomes" id="UP001149719"/>
    </source>
</evidence>
<comment type="caution">
    <text evidence="5">The sequence shown here is derived from an EMBL/GenBank/DDBJ whole genome shotgun (WGS) entry which is preliminary data.</text>
</comment>
<dbReference type="PANTHER" id="PTHR42918:SF6">
    <property type="entry name" value="ELONGATION FACTOR P--(R)-BETA-LYSINE LIGASE"/>
    <property type="match status" value="1"/>
</dbReference>
<reference evidence="5" key="1">
    <citation type="submission" date="2022-12" db="EMBL/GenBank/DDBJ databases">
        <title>Marinomonas 15G1-11 sp. nov, isolated from marine algae.</title>
        <authorList>
            <person name="Butt M."/>
            <person name="Choi D.G."/>
            <person name="Kim J.M."/>
            <person name="Lee J.K."/>
            <person name="Baek J.H."/>
            <person name="Jeon C.O."/>
        </authorList>
    </citation>
    <scope>NUCLEOTIDE SEQUENCE</scope>
    <source>
        <strain evidence="5">15G1-11</strain>
    </source>
</reference>
<dbReference type="InterPro" id="IPR004364">
    <property type="entry name" value="Aa-tRNA-synt_II"/>
</dbReference>
<feature type="domain" description="Aminoacyl-transfer RNA synthetases class-II family profile" evidence="4">
    <location>
        <begin position="22"/>
        <end position="318"/>
    </location>
</feature>
<protein>
    <submittedName>
        <fullName evidence="5">EF-P lysine aminoacylase EpmA</fullName>
    </submittedName>
</protein>
<sequence length="324" mass="37348">MYQKSNWQPSAEIATLKKRAQLFSEIRQFFYERDVMEVDTQILSLGSISDPHIEALSLHTSVQGEPVNYYLQTSPEFAMKRLLCAGSGSIYQLGKVFRAEDRSRRHAVEFTMLEWYRQDFDHWQLMDEIESLLKALTKDVSITCESKSYQEVFEEVLQINPHQVQLNQLQTMAYEYTEYGLEETDRDTLLELLFSHVIETKIGLERPCFIHGYPASQAALAKKILVEGVEVAARFELYWKGMELANGYYELTDAMEQSTRFLEDIEQRRLLNLPSRQVDDRLVAALEHGLPSCAGVALGVDRLLMLLCNIETINQVIPFADDRA</sequence>
<dbReference type="PROSITE" id="PS50862">
    <property type="entry name" value="AA_TRNA_LIGASE_II"/>
    <property type="match status" value="1"/>
</dbReference>
<keyword evidence="1" id="KW-0436">Ligase</keyword>
<keyword evidence="3" id="KW-0067">ATP-binding</keyword>
<organism evidence="5 6">
    <name type="scientific">Marinomonas phaeophyticola</name>
    <dbReference type="NCBI Taxonomy" id="3004091"/>
    <lineage>
        <taxon>Bacteria</taxon>
        <taxon>Pseudomonadati</taxon>
        <taxon>Pseudomonadota</taxon>
        <taxon>Gammaproteobacteria</taxon>
        <taxon>Oceanospirillales</taxon>
        <taxon>Oceanospirillaceae</taxon>
        <taxon>Marinomonas</taxon>
    </lineage>
</organism>
<evidence type="ECO:0000256" key="1">
    <source>
        <dbReference type="ARBA" id="ARBA00022598"/>
    </source>
</evidence>
<dbReference type="SUPFAM" id="SSF55681">
    <property type="entry name" value="Class II aaRS and biotin synthetases"/>
    <property type="match status" value="1"/>
</dbReference>